<reference evidence="2" key="1">
    <citation type="submission" date="2019-04" db="EMBL/GenBank/DDBJ databases">
        <title>Sequencing of skin fungus with MAO and IRED activity.</title>
        <authorList>
            <person name="Marsaioli A.J."/>
            <person name="Bonatto J.M.C."/>
            <person name="Reis Junior O."/>
        </authorList>
    </citation>
    <scope>NUCLEOTIDE SEQUENCE</scope>
    <source>
        <strain evidence="2">28M1</strain>
    </source>
</reference>
<dbReference type="EMBL" id="SWKV01000034">
    <property type="protein sequence ID" value="KAF3038844.1"/>
    <property type="molecule type" value="Genomic_DNA"/>
</dbReference>
<name>A0A9P4WQL5_9PLEO</name>
<organism evidence="2 3">
    <name type="scientific">Didymella heteroderae</name>
    <dbReference type="NCBI Taxonomy" id="1769908"/>
    <lineage>
        <taxon>Eukaryota</taxon>
        <taxon>Fungi</taxon>
        <taxon>Dikarya</taxon>
        <taxon>Ascomycota</taxon>
        <taxon>Pezizomycotina</taxon>
        <taxon>Dothideomycetes</taxon>
        <taxon>Pleosporomycetidae</taxon>
        <taxon>Pleosporales</taxon>
        <taxon>Pleosporineae</taxon>
        <taxon>Didymellaceae</taxon>
        <taxon>Didymella</taxon>
    </lineage>
</organism>
<proteinExistence type="predicted"/>
<dbReference type="OrthoDB" id="289721at2759"/>
<feature type="region of interest" description="Disordered" evidence="1">
    <location>
        <begin position="1"/>
        <end position="26"/>
    </location>
</feature>
<evidence type="ECO:0000313" key="2">
    <source>
        <dbReference type="EMBL" id="KAF3038844.1"/>
    </source>
</evidence>
<evidence type="ECO:0000256" key="1">
    <source>
        <dbReference type="SAM" id="MobiDB-lite"/>
    </source>
</evidence>
<feature type="compositionally biased region" description="Basic residues" evidence="1">
    <location>
        <begin position="1"/>
        <end position="16"/>
    </location>
</feature>
<comment type="caution">
    <text evidence="2">The sequence shown here is derived from an EMBL/GenBank/DDBJ whole genome shotgun (WGS) entry which is preliminary data.</text>
</comment>
<protein>
    <submittedName>
        <fullName evidence="2">Uncharacterized protein</fullName>
    </submittedName>
</protein>
<gene>
    <name evidence="2" type="ORF">E8E12_007738</name>
</gene>
<keyword evidence="3" id="KW-1185">Reference proteome</keyword>
<accession>A0A9P4WQL5</accession>
<evidence type="ECO:0000313" key="3">
    <source>
        <dbReference type="Proteomes" id="UP000758155"/>
    </source>
</evidence>
<dbReference type="AlphaFoldDB" id="A0A9P4WQL5"/>
<sequence>MKRKCTSHAGGPRKKAHPVDQSASATPAAIEQPVLQRFYPRLLTLRHYLLSVLPKSSRNRRRKLAHLGRPIASNNATSICEPDVELGRLLDSTVIGQCETAKIDGQEQLTKERVRDIETFTQQLSPAITGGTFQPGYFKQAEVGLA</sequence>
<dbReference type="Proteomes" id="UP000758155">
    <property type="component" value="Unassembled WGS sequence"/>
</dbReference>